<evidence type="ECO:0000256" key="1">
    <source>
        <dbReference type="ARBA" id="ARBA00004141"/>
    </source>
</evidence>
<dbReference type="CDD" id="cd13962">
    <property type="entry name" value="PT_UbiA_UBIAD1"/>
    <property type="match status" value="1"/>
</dbReference>
<dbReference type="NCBIfam" id="TIGR00751">
    <property type="entry name" value="menA"/>
    <property type="match status" value="1"/>
</dbReference>
<keyword evidence="4" id="KW-1003">Cell membrane</keyword>
<dbReference type="InterPro" id="IPR000537">
    <property type="entry name" value="UbiA_prenyltransferase"/>
</dbReference>
<dbReference type="GO" id="GO:0046428">
    <property type="term" value="F:1,4-dihydroxy-2-naphthoate polyprenyltransferase activity"/>
    <property type="evidence" value="ECO:0007669"/>
    <property type="project" value="InterPro"/>
</dbReference>
<protein>
    <recommendedName>
        <fullName evidence="11">1,4-dihydroxy-2-naphthoate octaprenyltransferase</fullName>
    </recommendedName>
</protein>
<dbReference type="GO" id="GO:0042371">
    <property type="term" value="P:vitamin K biosynthetic process"/>
    <property type="evidence" value="ECO:0007669"/>
    <property type="project" value="TreeGrafter"/>
</dbReference>
<keyword evidence="8 9" id="KW-0472">Membrane</keyword>
<dbReference type="Pfam" id="PF01040">
    <property type="entry name" value="UbiA"/>
    <property type="match status" value="1"/>
</dbReference>
<dbReference type="InterPro" id="IPR044878">
    <property type="entry name" value="UbiA_sf"/>
</dbReference>
<feature type="transmembrane region" description="Helical" evidence="9">
    <location>
        <begin position="271"/>
        <end position="295"/>
    </location>
</feature>
<evidence type="ECO:0000256" key="7">
    <source>
        <dbReference type="ARBA" id="ARBA00022989"/>
    </source>
</evidence>
<feature type="transmembrane region" description="Helical" evidence="9">
    <location>
        <begin position="215"/>
        <end position="235"/>
    </location>
</feature>
<evidence type="ECO:0000256" key="9">
    <source>
        <dbReference type="SAM" id="Phobius"/>
    </source>
</evidence>
<reference evidence="10" key="1">
    <citation type="submission" date="2018-05" db="EMBL/GenBank/DDBJ databases">
        <authorList>
            <person name="Lanie J.A."/>
            <person name="Ng W.-L."/>
            <person name="Kazmierczak K.M."/>
            <person name="Andrzejewski T.M."/>
            <person name="Davidsen T.M."/>
            <person name="Wayne K.J."/>
            <person name="Tettelin H."/>
            <person name="Glass J.I."/>
            <person name="Rusch D."/>
            <person name="Podicherti R."/>
            <person name="Tsui H.-C.T."/>
            <person name="Winkler M.E."/>
        </authorList>
    </citation>
    <scope>NUCLEOTIDE SEQUENCE</scope>
</reference>
<evidence type="ECO:0000256" key="8">
    <source>
        <dbReference type="ARBA" id="ARBA00023136"/>
    </source>
</evidence>
<feature type="transmembrane region" description="Helical" evidence="9">
    <location>
        <begin position="241"/>
        <end position="259"/>
    </location>
</feature>
<feature type="transmembrane region" description="Helical" evidence="9">
    <location>
        <begin position="41"/>
        <end position="60"/>
    </location>
</feature>
<feature type="transmembrane region" description="Helical" evidence="9">
    <location>
        <begin position="119"/>
        <end position="136"/>
    </location>
</feature>
<comment type="subcellular location">
    <subcellularLocation>
        <location evidence="1">Membrane</location>
        <topology evidence="1">Multi-pass membrane protein</topology>
    </subcellularLocation>
</comment>
<keyword evidence="7 9" id="KW-1133">Transmembrane helix</keyword>
<gene>
    <name evidence="10" type="ORF">METZ01_LOCUS75375</name>
</gene>
<feature type="transmembrane region" description="Helical" evidence="9">
    <location>
        <begin position="148"/>
        <end position="167"/>
    </location>
</feature>
<feature type="non-terminal residue" evidence="10">
    <location>
        <position position="1"/>
    </location>
</feature>
<evidence type="ECO:0000256" key="5">
    <source>
        <dbReference type="ARBA" id="ARBA00022679"/>
    </source>
</evidence>
<dbReference type="EMBL" id="UINC01005626">
    <property type="protein sequence ID" value="SVA22521.1"/>
    <property type="molecule type" value="Genomic_DNA"/>
</dbReference>
<dbReference type="InterPro" id="IPR026046">
    <property type="entry name" value="UBIAD1"/>
</dbReference>
<evidence type="ECO:0008006" key="11">
    <source>
        <dbReference type="Google" id="ProtNLM"/>
    </source>
</evidence>
<dbReference type="NCBIfam" id="NF004751">
    <property type="entry name" value="PRK06080.1-3"/>
    <property type="match status" value="1"/>
</dbReference>
<sequence>VNISNYLRVWLSAIRPKTLGAAVSPILIGTTMAFGEGKGHILTALAALLGALLIQIGTNFSNDYFDYIKGADTEERLGPVRVTQSGQVKPKTMLWNFVMVFGLATLVGIYLVFRGGWPIVIIGILSIASGILYTGGPWPLGYLGLGDLFVLIFFGPVAVGGTFYVQTLEITPVVIIAGLGPGLLATALLAVNNLRDEPTDKKVGKLTLAVRFGTTFARAEYLAALVFSAVIPFILAFWTETHWYACISALIIIPGFSSIRQIISGVKGSELNITLASTGKLILIYGILFSLGWWIG</sequence>
<feature type="transmembrane region" description="Helical" evidence="9">
    <location>
        <begin position="94"/>
        <end position="113"/>
    </location>
</feature>
<dbReference type="HAMAP" id="MF_01937">
    <property type="entry name" value="MenA_1"/>
    <property type="match status" value="1"/>
</dbReference>
<feature type="transmembrane region" description="Helical" evidence="9">
    <location>
        <begin position="18"/>
        <end position="35"/>
    </location>
</feature>
<dbReference type="GO" id="GO:0016020">
    <property type="term" value="C:membrane"/>
    <property type="evidence" value="ECO:0007669"/>
    <property type="project" value="UniProtKB-SubCell"/>
</dbReference>
<dbReference type="PANTHER" id="PTHR13929">
    <property type="entry name" value="1,4-DIHYDROXY-2-NAPHTHOATE OCTAPRENYLTRANSFERASE"/>
    <property type="match status" value="1"/>
</dbReference>
<dbReference type="PANTHER" id="PTHR13929:SF0">
    <property type="entry name" value="UBIA PRENYLTRANSFERASE DOMAIN-CONTAINING PROTEIN 1"/>
    <property type="match status" value="1"/>
</dbReference>
<evidence type="ECO:0000313" key="10">
    <source>
        <dbReference type="EMBL" id="SVA22521.1"/>
    </source>
</evidence>
<dbReference type="Gene3D" id="1.10.357.140">
    <property type="entry name" value="UbiA prenyltransferase"/>
    <property type="match status" value="1"/>
</dbReference>
<name>A0A381U448_9ZZZZ</name>
<dbReference type="GO" id="GO:0009234">
    <property type="term" value="P:menaquinone biosynthetic process"/>
    <property type="evidence" value="ECO:0007669"/>
    <property type="project" value="UniProtKB-UniPathway"/>
</dbReference>
<accession>A0A381U448</accession>
<keyword evidence="3" id="KW-0474">Menaquinone biosynthesis</keyword>
<dbReference type="UniPathway" id="UPA00079"/>
<dbReference type="AlphaFoldDB" id="A0A381U448"/>
<dbReference type="InterPro" id="IPR004657">
    <property type="entry name" value="MenA"/>
</dbReference>
<evidence type="ECO:0000256" key="6">
    <source>
        <dbReference type="ARBA" id="ARBA00022692"/>
    </source>
</evidence>
<evidence type="ECO:0000256" key="3">
    <source>
        <dbReference type="ARBA" id="ARBA00022428"/>
    </source>
</evidence>
<comment type="pathway">
    <text evidence="2">Quinol/quinone metabolism; menaquinone biosynthesis.</text>
</comment>
<feature type="transmembrane region" description="Helical" evidence="9">
    <location>
        <begin position="173"/>
        <end position="194"/>
    </location>
</feature>
<organism evidence="10">
    <name type="scientific">marine metagenome</name>
    <dbReference type="NCBI Taxonomy" id="408172"/>
    <lineage>
        <taxon>unclassified sequences</taxon>
        <taxon>metagenomes</taxon>
        <taxon>ecological metagenomes</taxon>
    </lineage>
</organism>
<proteinExistence type="inferred from homology"/>
<keyword evidence="5" id="KW-0808">Transferase</keyword>
<evidence type="ECO:0000256" key="4">
    <source>
        <dbReference type="ARBA" id="ARBA00022475"/>
    </source>
</evidence>
<keyword evidence="6 9" id="KW-0812">Transmembrane</keyword>
<evidence type="ECO:0000256" key="2">
    <source>
        <dbReference type="ARBA" id="ARBA00004863"/>
    </source>
</evidence>
<dbReference type="PIRSF" id="PIRSF005355">
    <property type="entry name" value="UBIAD1"/>
    <property type="match status" value="1"/>
</dbReference>